<dbReference type="SUPFAM" id="SSF51735">
    <property type="entry name" value="NAD(P)-binding Rossmann-fold domains"/>
    <property type="match status" value="1"/>
</dbReference>
<dbReference type="RefSeq" id="WP_089108327.1">
    <property type="nucleotide sequence ID" value="NZ_BCMF01000002.1"/>
</dbReference>
<evidence type="ECO:0000256" key="4">
    <source>
        <dbReference type="RuleBase" id="RU003719"/>
    </source>
</evidence>
<comment type="caution">
    <text evidence="7">The sequence shown here is derived from an EMBL/GenBank/DDBJ whole genome shotgun (WGS) entry which is preliminary data.</text>
</comment>
<organism evidence="7 8">
    <name type="scientific">Secundilactobacillus mixtipabuli</name>
    <dbReference type="NCBI Taxonomy" id="1435342"/>
    <lineage>
        <taxon>Bacteria</taxon>
        <taxon>Bacillati</taxon>
        <taxon>Bacillota</taxon>
        <taxon>Bacilli</taxon>
        <taxon>Lactobacillales</taxon>
        <taxon>Lactobacillaceae</taxon>
        <taxon>Secundilactobacillus</taxon>
    </lineage>
</organism>
<dbReference type="PANTHER" id="PTHR42789">
    <property type="entry name" value="D-ISOMER SPECIFIC 2-HYDROXYACID DEHYDROGENASE FAMILY PROTEIN (AFU_ORTHOLOGUE AFUA_6G10090)"/>
    <property type="match status" value="1"/>
</dbReference>
<keyword evidence="2 4" id="KW-0560">Oxidoreductase</keyword>
<dbReference type="InterPro" id="IPR006140">
    <property type="entry name" value="D-isomer_DH_NAD-bd"/>
</dbReference>
<evidence type="ECO:0000313" key="7">
    <source>
        <dbReference type="EMBL" id="GAW98511.1"/>
    </source>
</evidence>
<dbReference type="InterPro" id="IPR029753">
    <property type="entry name" value="D-isomer_DH_CS"/>
</dbReference>
<dbReference type="GO" id="GO:0051287">
    <property type="term" value="F:NAD binding"/>
    <property type="evidence" value="ECO:0007669"/>
    <property type="project" value="InterPro"/>
</dbReference>
<dbReference type="Pfam" id="PF00389">
    <property type="entry name" value="2-Hacid_dh"/>
    <property type="match status" value="1"/>
</dbReference>
<dbReference type="PROSITE" id="PS00670">
    <property type="entry name" value="D_2_HYDROXYACID_DH_2"/>
    <property type="match status" value="1"/>
</dbReference>
<dbReference type="OrthoDB" id="9805416at2"/>
<dbReference type="FunFam" id="3.40.50.720:FF:000203">
    <property type="entry name" value="D-3-phosphoglycerate dehydrogenase (SerA)"/>
    <property type="match status" value="1"/>
</dbReference>
<evidence type="ECO:0000256" key="3">
    <source>
        <dbReference type="ARBA" id="ARBA00023027"/>
    </source>
</evidence>
<evidence type="ECO:0000259" key="5">
    <source>
        <dbReference type="Pfam" id="PF00389"/>
    </source>
</evidence>
<gene>
    <name evidence="7" type="ORF">IWT30_00456</name>
</gene>
<dbReference type="InterPro" id="IPR006139">
    <property type="entry name" value="D-isomer_2_OHA_DH_cat_dom"/>
</dbReference>
<keyword evidence="8" id="KW-1185">Reference proteome</keyword>
<accession>A0A1Z5IA66</accession>
<feature type="domain" description="D-isomer specific 2-hydroxyacid dehydrogenase NAD-binding" evidence="6">
    <location>
        <begin position="107"/>
        <end position="285"/>
    </location>
</feature>
<evidence type="ECO:0000256" key="2">
    <source>
        <dbReference type="ARBA" id="ARBA00023002"/>
    </source>
</evidence>
<keyword evidence="3" id="KW-0520">NAD</keyword>
<dbReference type="EMBL" id="BCMF01000002">
    <property type="protein sequence ID" value="GAW98511.1"/>
    <property type="molecule type" value="Genomic_DNA"/>
</dbReference>
<evidence type="ECO:0000313" key="8">
    <source>
        <dbReference type="Proteomes" id="UP000198374"/>
    </source>
</evidence>
<sequence>MSKPKVLVTGIVSESGLTELKRKFEVTYSKTEFNRSYILKNLFQFDALLLMGQKADRELLDAGTHLKIISLNGVGYDHVDINYAREKGIVVSNSPEGVRIPTAEMTMALILGTAKRLHLYDKVVRSGDWLDVSKSEFQGITLNGRVLGIFGMGRIGKTVAKLANAFGMNIIYNDAYRLSNEAEASINAKFVEFDELLNQSDVISIHAPLLDSTKGIFNLKAFKKMKSTSFIINAARGPIIHEANLITALTNNEIAGAGLDVFEFEPEVSETLRKLDNALFAPHAGTGTVAARHEIAQEAANNIISFFDGEPINVVNP</sequence>
<dbReference type="InterPro" id="IPR050857">
    <property type="entry name" value="D-2-hydroxyacid_DH"/>
</dbReference>
<dbReference type="Gene3D" id="3.40.50.720">
    <property type="entry name" value="NAD(P)-binding Rossmann-like Domain"/>
    <property type="match status" value="2"/>
</dbReference>
<dbReference type="SUPFAM" id="SSF52283">
    <property type="entry name" value="Formate/glycerate dehydrogenase catalytic domain-like"/>
    <property type="match status" value="1"/>
</dbReference>
<protein>
    <submittedName>
        <fullName evidence="7">2-hydroxyacid dehydrogenase</fullName>
    </submittedName>
</protein>
<proteinExistence type="inferred from homology"/>
<comment type="similarity">
    <text evidence="1 4">Belongs to the D-isomer specific 2-hydroxyacid dehydrogenase family.</text>
</comment>
<reference evidence="7 8" key="1">
    <citation type="submission" date="2015-11" db="EMBL/GenBank/DDBJ databases">
        <title>Draft genome sequences of new species of the genus Lactobacillus isolated from orchardgrass silage.</title>
        <authorList>
            <person name="Tohno M."/>
            <person name="Tanizawa Y."/>
            <person name="Arita M."/>
        </authorList>
    </citation>
    <scope>NUCLEOTIDE SEQUENCE [LARGE SCALE GENOMIC DNA]</scope>
    <source>
        <strain evidence="7 8">IWT30</strain>
    </source>
</reference>
<dbReference type="InterPro" id="IPR036291">
    <property type="entry name" value="NAD(P)-bd_dom_sf"/>
</dbReference>
<dbReference type="Pfam" id="PF02826">
    <property type="entry name" value="2-Hacid_dh_C"/>
    <property type="match status" value="1"/>
</dbReference>
<evidence type="ECO:0000256" key="1">
    <source>
        <dbReference type="ARBA" id="ARBA00005854"/>
    </source>
</evidence>
<evidence type="ECO:0000259" key="6">
    <source>
        <dbReference type="Pfam" id="PF02826"/>
    </source>
</evidence>
<name>A0A1Z5IA66_9LACO</name>
<feature type="domain" description="D-isomer specific 2-hydroxyacid dehydrogenase catalytic" evidence="5">
    <location>
        <begin position="6"/>
        <end position="316"/>
    </location>
</feature>
<dbReference type="PANTHER" id="PTHR42789:SF1">
    <property type="entry name" value="D-ISOMER SPECIFIC 2-HYDROXYACID DEHYDROGENASE FAMILY PROTEIN (AFU_ORTHOLOGUE AFUA_6G10090)"/>
    <property type="match status" value="1"/>
</dbReference>
<dbReference type="AlphaFoldDB" id="A0A1Z5IA66"/>
<dbReference type="Proteomes" id="UP000198374">
    <property type="component" value="Unassembled WGS sequence"/>
</dbReference>
<dbReference type="GO" id="GO:0016616">
    <property type="term" value="F:oxidoreductase activity, acting on the CH-OH group of donors, NAD or NADP as acceptor"/>
    <property type="evidence" value="ECO:0007669"/>
    <property type="project" value="InterPro"/>
</dbReference>